<protein>
    <submittedName>
        <fullName evidence="2">Uncharacterized protein</fullName>
    </submittedName>
</protein>
<organism evidence="2 3">
    <name type="scientific">Bionectria ochroleuca</name>
    <name type="common">Gliocladium roseum</name>
    <dbReference type="NCBI Taxonomy" id="29856"/>
    <lineage>
        <taxon>Eukaryota</taxon>
        <taxon>Fungi</taxon>
        <taxon>Dikarya</taxon>
        <taxon>Ascomycota</taxon>
        <taxon>Pezizomycotina</taxon>
        <taxon>Sordariomycetes</taxon>
        <taxon>Hypocreomycetidae</taxon>
        <taxon>Hypocreales</taxon>
        <taxon>Bionectriaceae</taxon>
        <taxon>Clonostachys</taxon>
    </lineage>
</organism>
<evidence type="ECO:0000313" key="2">
    <source>
        <dbReference type="EMBL" id="VUC34513.1"/>
    </source>
</evidence>
<evidence type="ECO:0000256" key="1">
    <source>
        <dbReference type="SAM" id="MobiDB-lite"/>
    </source>
</evidence>
<comment type="caution">
    <text evidence="2">The sequence shown here is derived from an EMBL/GenBank/DDBJ whole genome shotgun (WGS) entry which is preliminary data.</text>
</comment>
<dbReference type="Proteomes" id="UP000766486">
    <property type="component" value="Unassembled WGS sequence"/>
</dbReference>
<sequence length="401" mass="44663">MGWSVPNFGSKRLGSDLECDVDEPTPKRSRSLESAAADITDKDAHTDQANINTVADVDAEAPGLSPTDHSTRHSLGPTASLPNLMSALDSTSILGNGANNATNGPVGFALEVVLTPGVRNANSNHGSSNGVEIGELDMEEEGWSYESLSAYEDRAAIVVYYRQDLRSSIWGFVHATLPNAYSWDNLPSESQQETSKWAVNAPNYFNSSHTYDVENVFVADSDDMYNPLYHHWRNFTTRLIARLNPKQKHIDSSWLRIEIEKRLLSMQTGYLRKQYSRLLEDGGLDQQYRRLIKAVMALDVSMIVTRQYARMEMAHPDTNQVNGFHFEKERMEMKMLPAGMKAGLVDYVKEAALIIHGDLEGGKLFSGTASPILPFGTKYEHKDSASRQYMVVVCHAYSKSS</sequence>
<keyword evidence="3" id="KW-1185">Reference proteome</keyword>
<accession>A0ABY6UTY4</accession>
<feature type="region of interest" description="Disordered" evidence="1">
    <location>
        <begin position="1"/>
        <end position="78"/>
    </location>
</feature>
<evidence type="ECO:0000313" key="3">
    <source>
        <dbReference type="Proteomes" id="UP000766486"/>
    </source>
</evidence>
<reference evidence="2 3" key="1">
    <citation type="submission" date="2019-06" db="EMBL/GenBank/DDBJ databases">
        <authorList>
            <person name="Broberg M."/>
        </authorList>
    </citation>
    <scope>NUCLEOTIDE SEQUENCE [LARGE SCALE GENOMIC DNA]</scope>
</reference>
<name>A0ABY6UTY4_BIOOC</name>
<gene>
    <name evidence="2" type="ORF">CLO192961_LOCUS384061</name>
</gene>
<proteinExistence type="predicted"/>
<dbReference type="EMBL" id="CABFNS010000888">
    <property type="protein sequence ID" value="VUC34513.1"/>
    <property type="molecule type" value="Genomic_DNA"/>
</dbReference>